<evidence type="ECO:0000313" key="3">
    <source>
        <dbReference type="EMBL" id="PRQ05554.1"/>
    </source>
</evidence>
<dbReference type="Gene3D" id="1.10.287.110">
    <property type="entry name" value="DnaJ domain"/>
    <property type="match status" value="1"/>
</dbReference>
<dbReference type="Proteomes" id="UP000238823">
    <property type="component" value="Unassembled WGS sequence"/>
</dbReference>
<dbReference type="EMBL" id="PVNL01000092">
    <property type="protein sequence ID" value="PRQ05554.1"/>
    <property type="molecule type" value="Genomic_DNA"/>
</dbReference>
<evidence type="ECO:0000313" key="4">
    <source>
        <dbReference type="Proteomes" id="UP000238823"/>
    </source>
</evidence>
<organism evidence="3 4">
    <name type="scientific">Enhygromyxa salina</name>
    <dbReference type="NCBI Taxonomy" id="215803"/>
    <lineage>
        <taxon>Bacteria</taxon>
        <taxon>Pseudomonadati</taxon>
        <taxon>Myxococcota</taxon>
        <taxon>Polyangia</taxon>
        <taxon>Nannocystales</taxon>
        <taxon>Nannocystaceae</taxon>
        <taxon>Enhygromyxa</taxon>
    </lineage>
</organism>
<name>A0A2S9YKD6_9BACT</name>
<protein>
    <submittedName>
        <fullName evidence="3">Chaperone protein DnaJ</fullName>
    </submittedName>
</protein>
<dbReference type="Pfam" id="PF00226">
    <property type="entry name" value="DnaJ"/>
    <property type="match status" value="1"/>
</dbReference>
<dbReference type="AlphaFoldDB" id="A0A2S9YKD6"/>
<reference evidence="3 4" key="1">
    <citation type="submission" date="2018-03" db="EMBL/GenBank/DDBJ databases">
        <title>Draft Genome Sequences of the Obligatory Marine Myxobacteria Enhygromyxa salina SWB007.</title>
        <authorList>
            <person name="Poehlein A."/>
            <person name="Moghaddam J.A."/>
            <person name="Harms H."/>
            <person name="Alanjari M."/>
            <person name="Koenig G.M."/>
            <person name="Daniel R."/>
            <person name="Schaeberle T.F."/>
        </authorList>
    </citation>
    <scope>NUCLEOTIDE SEQUENCE [LARGE SCALE GENOMIC DNA]</scope>
    <source>
        <strain evidence="3 4">SWB007</strain>
    </source>
</reference>
<comment type="caution">
    <text evidence="3">The sequence shown here is derived from an EMBL/GenBank/DDBJ whole genome shotgun (WGS) entry which is preliminary data.</text>
</comment>
<feature type="domain" description="J" evidence="2">
    <location>
        <begin position="26"/>
        <end position="81"/>
    </location>
</feature>
<dbReference type="RefSeq" id="WP_106091377.1">
    <property type="nucleotide sequence ID" value="NZ_PVNL01000092.1"/>
</dbReference>
<evidence type="ECO:0000259" key="2">
    <source>
        <dbReference type="PROSITE" id="PS50076"/>
    </source>
</evidence>
<dbReference type="SUPFAM" id="SSF46565">
    <property type="entry name" value="Chaperone J-domain"/>
    <property type="match status" value="1"/>
</dbReference>
<dbReference type="InterPro" id="IPR001623">
    <property type="entry name" value="DnaJ_domain"/>
</dbReference>
<dbReference type="InterPro" id="IPR036869">
    <property type="entry name" value="J_dom_sf"/>
</dbReference>
<evidence type="ECO:0000256" key="1">
    <source>
        <dbReference type="SAM" id="MobiDB-lite"/>
    </source>
</evidence>
<dbReference type="PROSITE" id="PS50076">
    <property type="entry name" value="DNAJ_2"/>
    <property type="match status" value="1"/>
</dbReference>
<accession>A0A2S9YKD6</accession>
<dbReference type="OrthoDB" id="9779889at2"/>
<feature type="region of interest" description="Disordered" evidence="1">
    <location>
        <begin position="1"/>
        <end position="22"/>
    </location>
</feature>
<sequence>MTRLAPRVASASLPRDDGGDSMSDLDYYAILGVGPEAERDEIEDAYQRELRRAEPGRVRVLEKARAVLVDPAARAEYDARTVGSALIEETVTAILEAHLYPGRKRAAPFGRSES</sequence>
<proteinExistence type="predicted"/>
<gene>
    <name evidence="3" type="primary">dnaJ_5</name>
    <name evidence="3" type="ORF">ENSA7_44440</name>
</gene>